<reference evidence="2" key="2">
    <citation type="journal article" date="2022" name="Microbiol. Resour. Announc.">
        <title>Metagenome Sequencing to Explore Phylogenomics of Terrestrial Cyanobacteria.</title>
        <authorList>
            <person name="Ward R.D."/>
            <person name="Stajich J.E."/>
            <person name="Johansen J.R."/>
            <person name="Huntemann M."/>
            <person name="Clum A."/>
            <person name="Foster B."/>
            <person name="Foster B."/>
            <person name="Roux S."/>
            <person name="Palaniappan K."/>
            <person name="Varghese N."/>
            <person name="Mukherjee S."/>
            <person name="Reddy T.B.K."/>
            <person name="Daum C."/>
            <person name="Copeland A."/>
            <person name="Chen I.A."/>
            <person name="Ivanova N.N."/>
            <person name="Kyrpides N.C."/>
            <person name="Shapiro N."/>
            <person name="Eloe-Fadrosh E.A."/>
            <person name="Pietrasiak N."/>
        </authorList>
    </citation>
    <scope>NUCLEOTIDE SEQUENCE</scope>
    <source>
        <strain evidence="2">HA4357-MV3</strain>
    </source>
</reference>
<dbReference type="InterPro" id="IPR040756">
    <property type="entry name" value="Peptidase_M61_N"/>
</dbReference>
<reference evidence="2" key="1">
    <citation type="submission" date="2021-05" db="EMBL/GenBank/DDBJ databases">
        <authorList>
            <person name="Pietrasiak N."/>
            <person name="Ward R."/>
            <person name="Stajich J.E."/>
            <person name="Kurbessoian T."/>
        </authorList>
    </citation>
    <scope>NUCLEOTIDE SEQUENCE</scope>
    <source>
        <strain evidence="2">HA4357-MV3</strain>
    </source>
</reference>
<accession>A0A9E3H8S9</accession>
<dbReference type="InterPro" id="IPR036034">
    <property type="entry name" value="PDZ_sf"/>
</dbReference>
<dbReference type="PROSITE" id="PS50106">
    <property type="entry name" value="PDZ"/>
    <property type="match status" value="1"/>
</dbReference>
<sequence length="594" mass="68589">MNETIAPCTDTRLQKKLPTIHYQVAMPQPENHLFEVTLHLVGYLFSTLDLKLPVWTPGSYLVREYAKHLQDFTAVANNKPLNWRKISKNHWQIETDNVSKVTIKYHIFANELTVRTNHLDSTHGYFNGAALFFRIPEFDKQPIFVTIVTPRPEWQVTTALPPVPGQVNTFCALDFDTLVDSPFEIGSHQLYHFQVQGKPHELAIWGRGNFQAQQMIADITKIIEVEAQMFGGLPYERYVFLVHLFTQAYGGLEHKNSCSLIYQRLGFRDREKYDRFMQLVAHEFFHLWNVKRIRPKELEVFDYDQENYTPCLWFCEGTTSFYDLLIPLRAGIYDLKSFLNNWGKEITRYLTTPGRKVQPLSESSFDAWIKLYRQDANSGNSQISYYLKGEMISLLLDLLIRCRHNNKRSLDDVMMQMWQKFGKSEIGYTSEQLQEVITSVAGIDLSDFFKRYIDSTEELPFNQYLEPFGLQLVAHTETEPYLGMRVGNEHGRDIIKFVEIGSPAQLAGIDPGDELLAIDGIKVTANQLSDRLKDYQPTDMIQVAVFHQDELRIYPVSLASPPANKYQVQPVVNPSATQTQNFDGWLNASLANLR</sequence>
<gene>
    <name evidence="2" type="ORF">KME28_15345</name>
</gene>
<dbReference type="Proteomes" id="UP000813215">
    <property type="component" value="Unassembled WGS sequence"/>
</dbReference>
<dbReference type="PIRSF" id="PIRSF016493">
    <property type="entry name" value="Glycyl_aminpptds"/>
    <property type="match status" value="1"/>
</dbReference>
<evidence type="ECO:0000313" key="3">
    <source>
        <dbReference type="Proteomes" id="UP000813215"/>
    </source>
</evidence>
<dbReference type="InterPro" id="IPR007963">
    <property type="entry name" value="Peptidase_M61_catalytic"/>
</dbReference>
<dbReference type="Pfam" id="PF17820">
    <property type="entry name" value="PDZ_6"/>
    <property type="match status" value="1"/>
</dbReference>
<dbReference type="EMBL" id="JAHHHW010000096">
    <property type="protein sequence ID" value="MBW4433060.1"/>
    <property type="molecule type" value="Genomic_DNA"/>
</dbReference>
<dbReference type="Gene3D" id="2.60.40.3650">
    <property type="match status" value="1"/>
</dbReference>
<dbReference type="SMART" id="SM00228">
    <property type="entry name" value="PDZ"/>
    <property type="match status" value="1"/>
</dbReference>
<dbReference type="SUPFAM" id="SSF50156">
    <property type="entry name" value="PDZ domain-like"/>
    <property type="match status" value="1"/>
</dbReference>
<proteinExistence type="predicted"/>
<dbReference type="Pfam" id="PF05299">
    <property type="entry name" value="Peptidase_M61"/>
    <property type="match status" value="1"/>
</dbReference>
<organism evidence="2 3">
    <name type="scientific">Pelatocladus maniniholoensis HA4357-MV3</name>
    <dbReference type="NCBI Taxonomy" id="1117104"/>
    <lineage>
        <taxon>Bacteria</taxon>
        <taxon>Bacillati</taxon>
        <taxon>Cyanobacteriota</taxon>
        <taxon>Cyanophyceae</taxon>
        <taxon>Nostocales</taxon>
        <taxon>Nostocaceae</taxon>
        <taxon>Pelatocladus</taxon>
    </lineage>
</organism>
<dbReference type="InterPro" id="IPR027268">
    <property type="entry name" value="Peptidase_M4/M1_CTD_sf"/>
</dbReference>
<dbReference type="Pfam" id="PF17899">
    <property type="entry name" value="Peptidase_M61_N"/>
    <property type="match status" value="1"/>
</dbReference>
<feature type="domain" description="PDZ" evidence="1">
    <location>
        <begin position="469"/>
        <end position="534"/>
    </location>
</feature>
<comment type="caution">
    <text evidence="2">The sequence shown here is derived from an EMBL/GenBank/DDBJ whole genome shotgun (WGS) entry which is preliminary data.</text>
</comment>
<protein>
    <submittedName>
        <fullName evidence="2">M61 family metallopeptidase</fullName>
    </submittedName>
</protein>
<dbReference type="InterPro" id="IPR024191">
    <property type="entry name" value="Peptidase_M61"/>
</dbReference>
<dbReference type="Gene3D" id="1.10.390.10">
    <property type="entry name" value="Neutral Protease Domain 2"/>
    <property type="match status" value="1"/>
</dbReference>
<dbReference type="InterPro" id="IPR041489">
    <property type="entry name" value="PDZ_6"/>
</dbReference>
<dbReference type="SUPFAM" id="SSF55486">
    <property type="entry name" value="Metalloproteases ('zincins'), catalytic domain"/>
    <property type="match status" value="1"/>
</dbReference>
<dbReference type="AlphaFoldDB" id="A0A9E3H8S9"/>
<dbReference type="Gene3D" id="2.30.42.10">
    <property type="match status" value="1"/>
</dbReference>
<dbReference type="InterPro" id="IPR001478">
    <property type="entry name" value="PDZ"/>
</dbReference>
<evidence type="ECO:0000259" key="1">
    <source>
        <dbReference type="PROSITE" id="PS50106"/>
    </source>
</evidence>
<name>A0A9E3H8S9_9NOST</name>
<evidence type="ECO:0000313" key="2">
    <source>
        <dbReference type="EMBL" id="MBW4433060.1"/>
    </source>
</evidence>